<evidence type="ECO:0000259" key="5">
    <source>
        <dbReference type="PROSITE" id="PS50931"/>
    </source>
</evidence>
<gene>
    <name evidence="6" type="ORF">NNL38_22925</name>
</gene>
<keyword evidence="7" id="KW-1185">Reference proteome</keyword>
<name>A0ABY5GMT0_9GAMM</name>
<keyword evidence="2" id="KW-0805">Transcription regulation</keyword>
<dbReference type="PANTHER" id="PTHR30419:SF8">
    <property type="entry name" value="NITROGEN ASSIMILATION TRANSCRIPTIONAL ACTIVATOR-RELATED"/>
    <property type="match status" value="1"/>
</dbReference>
<reference evidence="6" key="1">
    <citation type="submission" date="2022-07" db="EMBL/GenBank/DDBJ databases">
        <title>Genome sequencing of Photobacterium atrarenae GJH2-4.</title>
        <authorList>
            <person name="Park S.-J."/>
        </authorList>
    </citation>
    <scope>NUCLEOTIDE SEQUENCE</scope>
    <source>
        <strain evidence="6">GJH2-4</strain>
    </source>
</reference>
<organism evidence="6 7">
    <name type="scientific">Photobacterium atrarenae</name>
    <dbReference type="NCBI Taxonomy" id="865757"/>
    <lineage>
        <taxon>Bacteria</taxon>
        <taxon>Pseudomonadati</taxon>
        <taxon>Pseudomonadota</taxon>
        <taxon>Gammaproteobacteria</taxon>
        <taxon>Vibrionales</taxon>
        <taxon>Vibrionaceae</taxon>
        <taxon>Photobacterium</taxon>
    </lineage>
</organism>
<evidence type="ECO:0000313" key="6">
    <source>
        <dbReference type="EMBL" id="UTV29862.1"/>
    </source>
</evidence>
<dbReference type="InterPro" id="IPR005119">
    <property type="entry name" value="LysR_subst-bd"/>
</dbReference>
<sequence>MDKHYQQFLVVAELGNISQAAEHLGLSQPTLTNNMKKLEAAFDVPLFIRRSKGVELTEYGLKFQEQALDLQRRHHALLHAMADLKARKTRKLKIGTGDAWWELFVKQALQHYSADHPSISVQLEFGNHLKLMDLLVHGHIDLFVGHEIVGLSRKCPVRFIPLLQDEEALFVHQSHPLLVNQRTATDIELYPLLQVTPDSEHFRQLLENPQPKQLNLERQKASERIVYEINSLSASLDMLRHTRAIMPYPKSMTVFFARAGIVPLPSDGLGQTSTVGLYQLNQLQADHVEEFKQQLIQNVPPAETYP</sequence>
<evidence type="ECO:0000256" key="2">
    <source>
        <dbReference type="ARBA" id="ARBA00023015"/>
    </source>
</evidence>
<feature type="domain" description="HTH lysR-type" evidence="5">
    <location>
        <begin position="8"/>
        <end position="57"/>
    </location>
</feature>
<dbReference type="SUPFAM" id="SSF53850">
    <property type="entry name" value="Periplasmic binding protein-like II"/>
    <property type="match status" value="1"/>
</dbReference>
<keyword evidence="4" id="KW-0804">Transcription</keyword>
<protein>
    <submittedName>
        <fullName evidence="6">LysR family transcriptional regulator</fullName>
    </submittedName>
</protein>
<dbReference type="InterPro" id="IPR050950">
    <property type="entry name" value="HTH-type_LysR_regulators"/>
</dbReference>
<accession>A0ABY5GMT0</accession>
<evidence type="ECO:0000313" key="7">
    <source>
        <dbReference type="Proteomes" id="UP001057998"/>
    </source>
</evidence>
<keyword evidence="3" id="KW-0238">DNA-binding</keyword>
<dbReference type="Pfam" id="PF03466">
    <property type="entry name" value="LysR_substrate"/>
    <property type="match status" value="1"/>
</dbReference>
<dbReference type="PROSITE" id="PS50931">
    <property type="entry name" value="HTH_LYSR"/>
    <property type="match status" value="1"/>
</dbReference>
<evidence type="ECO:0000256" key="1">
    <source>
        <dbReference type="ARBA" id="ARBA00009437"/>
    </source>
</evidence>
<dbReference type="PANTHER" id="PTHR30419">
    <property type="entry name" value="HTH-TYPE TRANSCRIPTIONAL REGULATOR YBHD"/>
    <property type="match status" value="1"/>
</dbReference>
<dbReference type="Gene3D" id="3.40.190.290">
    <property type="match status" value="1"/>
</dbReference>
<dbReference type="InterPro" id="IPR000847">
    <property type="entry name" value="LysR_HTH_N"/>
</dbReference>
<dbReference type="InterPro" id="IPR036390">
    <property type="entry name" value="WH_DNA-bd_sf"/>
</dbReference>
<comment type="similarity">
    <text evidence="1">Belongs to the LysR transcriptional regulatory family.</text>
</comment>
<evidence type="ECO:0000256" key="4">
    <source>
        <dbReference type="ARBA" id="ARBA00023163"/>
    </source>
</evidence>
<dbReference type="PRINTS" id="PR00039">
    <property type="entry name" value="HTHLYSR"/>
</dbReference>
<dbReference type="SUPFAM" id="SSF46785">
    <property type="entry name" value="Winged helix' DNA-binding domain"/>
    <property type="match status" value="1"/>
</dbReference>
<proteinExistence type="inferred from homology"/>
<dbReference type="InterPro" id="IPR036388">
    <property type="entry name" value="WH-like_DNA-bd_sf"/>
</dbReference>
<dbReference type="Gene3D" id="1.10.10.10">
    <property type="entry name" value="Winged helix-like DNA-binding domain superfamily/Winged helix DNA-binding domain"/>
    <property type="match status" value="1"/>
</dbReference>
<dbReference type="Proteomes" id="UP001057998">
    <property type="component" value="Chromosome 2"/>
</dbReference>
<dbReference type="RefSeq" id="WP_255391193.1">
    <property type="nucleotide sequence ID" value="NZ_CP101509.1"/>
</dbReference>
<dbReference type="EMBL" id="CP101509">
    <property type="protein sequence ID" value="UTV29862.1"/>
    <property type="molecule type" value="Genomic_DNA"/>
</dbReference>
<evidence type="ECO:0000256" key="3">
    <source>
        <dbReference type="ARBA" id="ARBA00023125"/>
    </source>
</evidence>
<dbReference type="Pfam" id="PF00126">
    <property type="entry name" value="HTH_1"/>
    <property type="match status" value="1"/>
</dbReference>
<dbReference type="CDD" id="cd05466">
    <property type="entry name" value="PBP2_LTTR_substrate"/>
    <property type="match status" value="1"/>
</dbReference>